<dbReference type="Gene3D" id="3.40.50.11010">
    <property type="match status" value="1"/>
</dbReference>
<proteinExistence type="predicted"/>
<dbReference type="PANTHER" id="PTHR12526:SF630">
    <property type="entry name" value="GLYCOSYLTRANSFERASE"/>
    <property type="match status" value="1"/>
</dbReference>
<evidence type="ECO:0000313" key="1">
    <source>
        <dbReference type="EMBL" id="MDC0715700.1"/>
    </source>
</evidence>
<comment type="caution">
    <text evidence="1">The sequence shown here is derived from an EMBL/GenBank/DDBJ whole genome shotgun (WGS) entry which is preliminary data.</text>
</comment>
<accession>A0ABT5DRB7</accession>
<sequence>MNHLDQEQVPNRWSQGLSRAAADYALVCLSHLRWDFVYQRPQHLLSRCARARPVYFIEEPHRGGAQPRIERSRRDCGVNVIVPHLPREVDEDESEMLLRCLIDDLIVADRLRQYVLWYYTPMALGFTRHLAPAATVYDCMDELSNFWGAPPALRERERDLLRSADLVFTGGRSLHEAKQVVRPTAYLFPSSIDVSHFRRARAPQPEPPDQRELRRPRIGYCGVIDERIDLDLLAAAADLRPGLEFVMIGPVAKIEASSLPKRPNIHYLGQKPYAELPAYLAGWDAAIMPFSRNDSTRYISPTKTPEYLAAGRPVVATSIRDVVDPYGREGLVDIADEPAAFVAAIDRALQRPRRGEWLQRVDEFLARGSWDDTWAQMESLIGAAVRGDLSGVTRGGACSTI</sequence>
<keyword evidence="2" id="KW-1185">Reference proteome</keyword>
<name>A0ABT5DRB7_9BACT</name>
<reference evidence="1 2" key="1">
    <citation type="submission" date="2022-11" db="EMBL/GenBank/DDBJ databases">
        <title>Minimal conservation of predation-associated metabolite biosynthetic gene clusters underscores biosynthetic potential of Myxococcota including descriptions for ten novel species: Archangium lansinium sp. nov., Myxococcus landrumus sp. nov., Nannocystis bai.</title>
        <authorList>
            <person name="Ahearne A."/>
            <person name="Stevens C."/>
            <person name="Dowd S."/>
        </authorList>
    </citation>
    <scope>NUCLEOTIDE SEQUENCE [LARGE SCALE GENOMIC DNA]</scope>
    <source>
        <strain evidence="1 2">BB15-2</strain>
    </source>
</reference>
<dbReference type="SUPFAM" id="SSF53756">
    <property type="entry name" value="UDP-Glycosyltransferase/glycogen phosphorylase"/>
    <property type="match status" value="1"/>
</dbReference>
<organism evidence="1 2">
    <name type="scientific">Nannocystis bainbridge</name>
    <dbReference type="NCBI Taxonomy" id="2995303"/>
    <lineage>
        <taxon>Bacteria</taxon>
        <taxon>Pseudomonadati</taxon>
        <taxon>Myxococcota</taxon>
        <taxon>Polyangia</taxon>
        <taxon>Nannocystales</taxon>
        <taxon>Nannocystaceae</taxon>
        <taxon>Nannocystis</taxon>
    </lineage>
</organism>
<dbReference type="Pfam" id="PF13692">
    <property type="entry name" value="Glyco_trans_1_4"/>
    <property type="match status" value="1"/>
</dbReference>
<dbReference type="CDD" id="cd04950">
    <property type="entry name" value="GT4_TuaH-like"/>
    <property type="match status" value="1"/>
</dbReference>
<dbReference type="RefSeq" id="WP_272084125.1">
    <property type="nucleotide sequence ID" value="NZ_JAQNDL010000001.1"/>
</dbReference>
<dbReference type="Proteomes" id="UP001221686">
    <property type="component" value="Unassembled WGS sequence"/>
</dbReference>
<protein>
    <submittedName>
        <fullName evidence="1">Glycosyltransferase family 1 protein</fullName>
    </submittedName>
</protein>
<dbReference type="EMBL" id="JAQNDL010000001">
    <property type="protein sequence ID" value="MDC0715700.1"/>
    <property type="molecule type" value="Genomic_DNA"/>
</dbReference>
<dbReference type="PANTHER" id="PTHR12526">
    <property type="entry name" value="GLYCOSYLTRANSFERASE"/>
    <property type="match status" value="1"/>
</dbReference>
<evidence type="ECO:0000313" key="2">
    <source>
        <dbReference type="Proteomes" id="UP001221686"/>
    </source>
</evidence>
<dbReference type="Gene3D" id="3.40.50.2000">
    <property type="entry name" value="Glycogen Phosphorylase B"/>
    <property type="match status" value="1"/>
</dbReference>
<gene>
    <name evidence="1" type="ORF">POL25_02280</name>
</gene>